<evidence type="ECO:0000256" key="2">
    <source>
        <dbReference type="ARBA" id="ARBA00022729"/>
    </source>
</evidence>
<evidence type="ECO:0000313" key="5">
    <source>
        <dbReference type="Proteomes" id="UP000594464"/>
    </source>
</evidence>
<comment type="similarity">
    <text evidence="1">Belongs to the Skp family.</text>
</comment>
<dbReference type="AlphaFoldDB" id="A0A7T0BZT9"/>
<dbReference type="PANTHER" id="PTHR35089:SF1">
    <property type="entry name" value="CHAPERONE PROTEIN SKP"/>
    <property type="match status" value="1"/>
</dbReference>
<dbReference type="GO" id="GO:0005829">
    <property type="term" value="C:cytosol"/>
    <property type="evidence" value="ECO:0007669"/>
    <property type="project" value="TreeGrafter"/>
</dbReference>
<dbReference type="Gene3D" id="3.30.910.20">
    <property type="entry name" value="Skp domain"/>
    <property type="match status" value="1"/>
</dbReference>
<gene>
    <name evidence="4" type="ORF">G3M78_00350</name>
</gene>
<dbReference type="PANTHER" id="PTHR35089">
    <property type="entry name" value="CHAPERONE PROTEIN SKP"/>
    <property type="match status" value="1"/>
</dbReference>
<name>A0A7T0BZT9_9BACT</name>
<organism evidence="4 5">
    <name type="scientific">Candidatus Nitrohelix vancouverensis</name>
    <dbReference type="NCBI Taxonomy" id="2705534"/>
    <lineage>
        <taxon>Bacteria</taxon>
        <taxon>Pseudomonadati</taxon>
        <taxon>Nitrospinota/Tectimicrobiota group</taxon>
        <taxon>Nitrospinota</taxon>
        <taxon>Nitrospinia</taxon>
        <taxon>Nitrospinales</taxon>
        <taxon>Nitrospinaceae</taxon>
        <taxon>Candidatus Nitrohelix</taxon>
    </lineage>
</organism>
<evidence type="ECO:0000256" key="3">
    <source>
        <dbReference type="SAM" id="SignalP"/>
    </source>
</evidence>
<accession>A0A7T0BZT9</accession>
<dbReference type="EMBL" id="CP048620">
    <property type="protein sequence ID" value="QPJ63939.1"/>
    <property type="molecule type" value="Genomic_DNA"/>
</dbReference>
<feature type="signal peptide" evidence="3">
    <location>
        <begin position="1"/>
        <end position="35"/>
    </location>
</feature>
<feature type="chain" id="PRO_5032743875" evidence="3">
    <location>
        <begin position="36"/>
        <end position="182"/>
    </location>
</feature>
<dbReference type="GO" id="GO:0051082">
    <property type="term" value="F:unfolded protein binding"/>
    <property type="evidence" value="ECO:0007669"/>
    <property type="project" value="InterPro"/>
</dbReference>
<protein>
    <submittedName>
        <fullName evidence="4">OmpH family outer membrane protein</fullName>
    </submittedName>
</protein>
<keyword evidence="2 3" id="KW-0732">Signal</keyword>
<reference evidence="5" key="1">
    <citation type="submission" date="2020-02" db="EMBL/GenBank/DDBJ databases">
        <title>Genomic and physiological characterization of two novel Nitrospinaceae genera.</title>
        <authorList>
            <person name="Mueller A.J."/>
            <person name="Jung M.-Y."/>
            <person name="Strachan C.R."/>
            <person name="Herbold C.W."/>
            <person name="Kirkegaard R.H."/>
            <person name="Daims H."/>
        </authorList>
    </citation>
    <scope>NUCLEOTIDE SEQUENCE [LARGE SCALE GENOMIC DNA]</scope>
</reference>
<dbReference type="GO" id="GO:0050821">
    <property type="term" value="P:protein stabilization"/>
    <property type="evidence" value="ECO:0007669"/>
    <property type="project" value="TreeGrafter"/>
</dbReference>
<evidence type="ECO:0000256" key="1">
    <source>
        <dbReference type="ARBA" id="ARBA00009091"/>
    </source>
</evidence>
<dbReference type="Proteomes" id="UP000594464">
    <property type="component" value="Chromosome"/>
</dbReference>
<proteinExistence type="inferred from homology"/>
<dbReference type="SMART" id="SM00935">
    <property type="entry name" value="OmpH"/>
    <property type="match status" value="1"/>
</dbReference>
<dbReference type="InterPro" id="IPR024930">
    <property type="entry name" value="Skp_dom_sf"/>
</dbReference>
<evidence type="ECO:0000313" key="4">
    <source>
        <dbReference type="EMBL" id="QPJ63939.1"/>
    </source>
</evidence>
<sequence>MFQKKGPTSLLNFKRSITLALIVFALSLFAAPAIADDRIGFIDLQKALSDTKEWKEKSAKFKVEFEREQKMISAREASIAKMLEDINKQSMVMDPELKKKKEEEFRAQSRDFQRYVKDKSDEFSNKEKEMTAELVKKMVDVIQRLGKEKKFTMIVEKKGMLYTDPGKELTPHATRAYDKIYK</sequence>
<dbReference type="InterPro" id="IPR005632">
    <property type="entry name" value="Chaperone_Skp"/>
</dbReference>
<dbReference type="SUPFAM" id="SSF111384">
    <property type="entry name" value="OmpH-like"/>
    <property type="match status" value="1"/>
</dbReference>
<dbReference type="KEGG" id="nva:G3M78_00350"/>
<dbReference type="Pfam" id="PF03938">
    <property type="entry name" value="OmpH"/>
    <property type="match status" value="1"/>
</dbReference>